<comment type="caution">
    <text evidence="4">The sequence shown here is derived from an EMBL/GenBank/DDBJ whole genome shotgun (WGS) entry which is preliminary data.</text>
</comment>
<evidence type="ECO:0000256" key="1">
    <source>
        <dbReference type="ARBA" id="ARBA00023125"/>
    </source>
</evidence>
<reference evidence="4 5" key="1">
    <citation type="submission" date="2020-02" db="EMBL/GenBank/DDBJ databases">
        <title>Whole-genome analyses of novel actinobacteria.</title>
        <authorList>
            <person name="Sahin N."/>
        </authorList>
    </citation>
    <scope>NUCLEOTIDE SEQUENCE [LARGE SCALE GENOMIC DNA]</scope>
    <source>
        <strain evidence="4 5">A7024</strain>
    </source>
</reference>
<sequence length="211" mass="23186">MAHRPPPATALRRDSAQTRERLLDAAGRLLAERGPAFTLPDLARAAEVASATVYRHFADVPDVHRAYYHRLVAGLTGDLAAASARTRGLRRFEAVCEAWTACAVRWGRAATHIRSAEGFLERVERGESGTTALYRQLAPVVAELLADGEIPEQDERYAVLMWVTVFDERVMVDLTRTLGWSARRIARELSASLLGALGRQGDAGSRAPRRA</sequence>
<dbReference type="PANTHER" id="PTHR30055">
    <property type="entry name" value="HTH-TYPE TRANSCRIPTIONAL REGULATOR RUTR"/>
    <property type="match status" value="1"/>
</dbReference>
<keyword evidence="1 2" id="KW-0238">DNA-binding</keyword>
<dbReference type="Gene3D" id="1.10.357.10">
    <property type="entry name" value="Tetracycline Repressor, domain 2"/>
    <property type="match status" value="1"/>
</dbReference>
<dbReference type="PRINTS" id="PR00455">
    <property type="entry name" value="HTHTETR"/>
</dbReference>
<feature type="DNA-binding region" description="H-T-H motif" evidence="2">
    <location>
        <begin position="38"/>
        <end position="57"/>
    </location>
</feature>
<feature type="domain" description="HTH tetR-type" evidence="3">
    <location>
        <begin position="16"/>
        <end position="75"/>
    </location>
</feature>
<dbReference type="GO" id="GO:0003700">
    <property type="term" value="F:DNA-binding transcription factor activity"/>
    <property type="evidence" value="ECO:0007669"/>
    <property type="project" value="TreeGrafter"/>
</dbReference>
<gene>
    <name evidence="4" type="ORF">G5C51_06645</name>
</gene>
<dbReference type="EMBL" id="JAAKZV010000017">
    <property type="protein sequence ID" value="NGN63584.1"/>
    <property type="molecule type" value="Genomic_DNA"/>
</dbReference>
<proteinExistence type="predicted"/>
<dbReference type="InterPro" id="IPR009057">
    <property type="entry name" value="Homeodomain-like_sf"/>
</dbReference>
<dbReference type="PANTHER" id="PTHR30055:SF209">
    <property type="entry name" value="POSSIBLE TRANSCRIPTIONAL REGULATORY PROTEIN (PROBABLY TETR-FAMILY)"/>
    <property type="match status" value="1"/>
</dbReference>
<keyword evidence="5" id="KW-1185">Reference proteome</keyword>
<dbReference type="InterPro" id="IPR050109">
    <property type="entry name" value="HTH-type_TetR-like_transc_reg"/>
</dbReference>
<dbReference type="RefSeq" id="WP_165233242.1">
    <property type="nucleotide sequence ID" value="NZ_JAAKZV010000017.1"/>
</dbReference>
<evidence type="ECO:0000313" key="5">
    <source>
        <dbReference type="Proteomes" id="UP000481583"/>
    </source>
</evidence>
<evidence type="ECO:0000256" key="2">
    <source>
        <dbReference type="PROSITE-ProRule" id="PRU00335"/>
    </source>
</evidence>
<evidence type="ECO:0000259" key="3">
    <source>
        <dbReference type="PROSITE" id="PS50977"/>
    </source>
</evidence>
<accession>A0A6G4TUM6</accession>
<name>A0A6G4TUM6_9ACTN</name>
<evidence type="ECO:0000313" key="4">
    <source>
        <dbReference type="EMBL" id="NGN63584.1"/>
    </source>
</evidence>
<dbReference type="SUPFAM" id="SSF46689">
    <property type="entry name" value="Homeodomain-like"/>
    <property type="match status" value="1"/>
</dbReference>
<dbReference type="GO" id="GO:0000976">
    <property type="term" value="F:transcription cis-regulatory region binding"/>
    <property type="evidence" value="ECO:0007669"/>
    <property type="project" value="TreeGrafter"/>
</dbReference>
<dbReference type="PROSITE" id="PS50977">
    <property type="entry name" value="HTH_TETR_2"/>
    <property type="match status" value="1"/>
</dbReference>
<dbReference type="InterPro" id="IPR001647">
    <property type="entry name" value="HTH_TetR"/>
</dbReference>
<dbReference type="Pfam" id="PF00440">
    <property type="entry name" value="TetR_N"/>
    <property type="match status" value="1"/>
</dbReference>
<protein>
    <submittedName>
        <fullName evidence="4">TetR/AcrR family transcriptional regulator</fullName>
    </submittedName>
</protein>
<organism evidence="4 5">
    <name type="scientific">Streptomyces coryli</name>
    <dbReference type="NCBI Taxonomy" id="1128680"/>
    <lineage>
        <taxon>Bacteria</taxon>
        <taxon>Bacillati</taxon>
        <taxon>Actinomycetota</taxon>
        <taxon>Actinomycetes</taxon>
        <taxon>Kitasatosporales</taxon>
        <taxon>Streptomycetaceae</taxon>
        <taxon>Streptomyces</taxon>
    </lineage>
</organism>
<dbReference type="AlphaFoldDB" id="A0A6G4TUM6"/>
<dbReference type="Proteomes" id="UP000481583">
    <property type="component" value="Unassembled WGS sequence"/>
</dbReference>